<dbReference type="AlphaFoldDB" id="X1KEI8"/>
<dbReference type="SUPFAM" id="SSF69318">
    <property type="entry name" value="Integrin alpha N-terminal domain"/>
    <property type="match status" value="1"/>
</dbReference>
<gene>
    <name evidence="1" type="ORF">S03H2_61045</name>
</gene>
<reference evidence="1" key="1">
    <citation type="journal article" date="2014" name="Front. Microbiol.">
        <title>High frequency of phylogenetically diverse reductive dehalogenase-homologous genes in deep subseafloor sedimentary metagenomes.</title>
        <authorList>
            <person name="Kawai M."/>
            <person name="Futagami T."/>
            <person name="Toyoda A."/>
            <person name="Takaki Y."/>
            <person name="Nishi S."/>
            <person name="Hori S."/>
            <person name="Arai W."/>
            <person name="Tsubouchi T."/>
            <person name="Morono Y."/>
            <person name="Uchiyama I."/>
            <person name="Ito T."/>
            <person name="Fujiyama A."/>
            <person name="Inagaki F."/>
            <person name="Takami H."/>
        </authorList>
    </citation>
    <scope>NUCLEOTIDE SEQUENCE</scope>
    <source>
        <strain evidence="1">Expedition CK06-06</strain>
    </source>
</reference>
<dbReference type="EMBL" id="BARU01039380">
    <property type="protein sequence ID" value="GAH80473.1"/>
    <property type="molecule type" value="Genomic_DNA"/>
</dbReference>
<comment type="caution">
    <text evidence="1">The sequence shown here is derived from an EMBL/GenBank/DDBJ whole genome shotgun (WGS) entry which is preliminary data.</text>
</comment>
<protein>
    <recommendedName>
        <fullName evidence="2">VCBS repeat-containing protein</fullName>
    </recommendedName>
</protein>
<sequence>PVSTHAFGDFDLDGKTEFVVGGMSAGALGATYWVYESFGNNQYERIIQDYLPTKNIKDCFSVSDADGDGKMEFVVKGFTFPDGKFRVFIFEAVGDNSYEIVDTLIFSGFSNSYYGGYSDVGDVDGDGLPEIALEGSFRVYMIEADSNDNFYVFDTLPGHGSGSSVAVYDIDGNGLSEVVISGNNETRIYEYVPQGVEEKQTFTKDHPEISISPNPFSDKLNINFSIERNAKGIELKIYDA</sequence>
<name>X1KEI8_9ZZZZ</name>
<proteinExistence type="predicted"/>
<dbReference type="Gene3D" id="2.130.10.130">
    <property type="entry name" value="Integrin alpha, N-terminal"/>
    <property type="match status" value="1"/>
</dbReference>
<evidence type="ECO:0000313" key="1">
    <source>
        <dbReference type="EMBL" id="GAH80473.1"/>
    </source>
</evidence>
<accession>X1KEI8</accession>
<dbReference type="InterPro" id="IPR028994">
    <property type="entry name" value="Integrin_alpha_N"/>
</dbReference>
<feature type="non-terminal residue" evidence="1">
    <location>
        <position position="240"/>
    </location>
</feature>
<feature type="non-terminal residue" evidence="1">
    <location>
        <position position="1"/>
    </location>
</feature>
<organism evidence="1">
    <name type="scientific">marine sediment metagenome</name>
    <dbReference type="NCBI Taxonomy" id="412755"/>
    <lineage>
        <taxon>unclassified sequences</taxon>
        <taxon>metagenomes</taxon>
        <taxon>ecological metagenomes</taxon>
    </lineage>
</organism>
<evidence type="ECO:0008006" key="2">
    <source>
        <dbReference type="Google" id="ProtNLM"/>
    </source>
</evidence>